<proteinExistence type="predicted"/>
<dbReference type="EMBL" id="CAJVQB010007074">
    <property type="protein sequence ID" value="CAG8696567.1"/>
    <property type="molecule type" value="Genomic_DNA"/>
</dbReference>
<evidence type="ECO:0000313" key="1">
    <source>
        <dbReference type="EMBL" id="CAG8696567.1"/>
    </source>
</evidence>
<protein>
    <submittedName>
        <fullName evidence="1">16285_t:CDS:1</fullName>
    </submittedName>
</protein>
<dbReference type="Proteomes" id="UP000789901">
    <property type="component" value="Unassembled WGS sequence"/>
</dbReference>
<sequence length="134" mass="15842">MLEMAFKRIKLPENIISFLLDLYKDKKIKVVTAFSNSKEVVAEDEINQKEVVSSLICCMYYNLLLRTIQEQESLEYSIKVKWPKNLVIEKTKKEELRQAILIYADDTIFIARFRQDLENIIEIANEFYTLIALK</sequence>
<reference evidence="1 2" key="1">
    <citation type="submission" date="2021-06" db="EMBL/GenBank/DDBJ databases">
        <authorList>
            <person name="Kallberg Y."/>
            <person name="Tangrot J."/>
            <person name="Rosling A."/>
        </authorList>
    </citation>
    <scope>NUCLEOTIDE SEQUENCE [LARGE SCALE GENOMIC DNA]</scope>
    <source>
        <strain evidence="1 2">120-4 pot B 10/14</strain>
    </source>
</reference>
<comment type="caution">
    <text evidence="1">The sequence shown here is derived from an EMBL/GenBank/DDBJ whole genome shotgun (WGS) entry which is preliminary data.</text>
</comment>
<organism evidence="1 2">
    <name type="scientific">Gigaspora margarita</name>
    <dbReference type="NCBI Taxonomy" id="4874"/>
    <lineage>
        <taxon>Eukaryota</taxon>
        <taxon>Fungi</taxon>
        <taxon>Fungi incertae sedis</taxon>
        <taxon>Mucoromycota</taxon>
        <taxon>Glomeromycotina</taxon>
        <taxon>Glomeromycetes</taxon>
        <taxon>Diversisporales</taxon>
        <taxon>Gigasporaceae</taxon>
        <taxon>Gigaspora</taxon>
    </lineage>
</organism>
<name>A0ABN7UXE9_GIGMA</name>
<keyword evidence="2" id="KW-1185">Reference proteome</keyword>
<accession>A0ABN7UXE9</accession>
<evidence type="ECO:0000313" key="2">
    <source>
        <dbReference type="Proteomes" id="UP000789901"/>
    </source>
</evidence>
<gene>
    <name evidence="1" type="ORF">GMARGA_LOCUS11849</name>
</gene>